<feature type="transmembrane region" description="Helical" evidence="8">
    <location>
        <begin position="22"/>
        <end position="44"/>
    </location>
</feature>
<evidence type="ECO:0000256" key="2">
    <source>
        <dbReference type="ARBA" id="ARBA00022722"/>
    </source>
</evidence>
<evidence type="ECO:0000256" key="8">
    <source>
        <dbReference type="SAM" id="Phobius"/>
    </source>
</evidence>
<keyword evidence="8" id="KW-0812">Transmembrane</keyword>
<dbReference type="GO" id="GO:0001682">
    <property type="term" value="P:tRNA 5'-leader removal"/>
    <property type="evidence" value="ECO:0007669"/>
    <property type="project" value="UniProtKB-UniRule"/>
</dbReference>
<dbReference type="InterPro" id="IPR020568">
    <property type="entry name" value="Ribosomal_Su5_D2-typ_SF"/>
</dbReference>
<comment type="subunit">
    <text evidence="6">Consists of a catalytic RNA component (M1 or rnpB) and a protein subunit.</text>
</comment>
<dbReference type="Gene3D" id="3.30.230.10">
    <property type="match status" value="1"/>
</dbReference>
<gene>
    <name evidence="6 9" type="primary">rnpA</name>
    <name evidence="9" type="ORF">SMC6_00940</name>
</gene>
<evidence type="ECO:0000256" key="5">
    <source>
        <dbReference type="ARBA" id="ARBA00022884"/>
    </source>
</evidence>
<comment type="function">
    <text evidence="6">RNaseP catalyzes the removal of the 5'-leader sequence from pre-tRNA to produce the mature 5'-terminus. It can also cleave other RNA substrates such as 4.5S RNA. The protein component plays an auxiliary but essential role in vivo by binding to the 5'-leader sequence and broadening the substrate specificity of the ribozyme.</text>
</comment>
<dbReference type="GO" id="GO:0004526">
    <property type="term" value="F:ribonuclease P activity"/>
    <property type="evidence" value="ECO:0007669"/>
    <property type="project" value="UniProtKB-UniRule"/>
</dbReference>
<dbReference type="SUPFAM" id="SSF54211">
    <property type="entry name" value="Ribosomal protein S5 domain 2-like"/>
    <property type="match status" value="1"/>
</dbReference>
<accession>A0A398D597</accession>
<sequence length="108" mass="12289">MARLWKRIPGSVYKKAFDNSKAYHGALIVVFVSPALMHVVGFTASRKVGESVERNRARRLMKEAFRSVSPSLMPDFAYVLVARKPIVVSSVDDVRRELARLTAQYHQR</sequence>
<protein>
    <recommendedName>
        <fullName evidence="6 7">Ribonuclease P protein component</fullName>
        <shortName evidence="6">RNase P protein</shortName>
        <shortName evidence="6">RNaseP protein</shortName>
        <ecNumber evidence="6 7">3.1.26.5</ecNumber>
    </recommendedName>
    <alternativeName>
        <fullName evidence="6">Protein C5</fullName>
    </alternativeName>
</protein>
<dbReference type="EMBL" id="QXIT01000016">
    <property type="protein sequence ID" value="RIE10706.1"/>
    <property type="molecule type" value="Genomic_DNA"/>
</dbReference>
<dbReference type="EC" id="3.1.26.5" evidence="6 7"/>
<keyword evidence="8" id="KW-1133">Transmembrane helix</keyword>
<keyword evidence="1 6" id="KW-0819">tRNA processing</keyword>
<keyword evidence="2 6" id="KW-0540">Nuclease</keyword>
<comment type="catalytic activity">
    <reaction evidence="6">
        <text>Endonucleolytic cleavage of RNA, removing 5'-extranucleotides from tRNA precursor.</text>
        <dbReference type="EC" id="3.1.26.5"/>
    </reaction>
</comment>
<dbReference type="InterPro" id="IPR014721">
    <property type="entry name" value="Ribsml_uS5_D2-typ_fold_subgr"/>
</dbReference>
<comment type="caution">
    <text evidence="9">The sequence shown here is derived from an EMBL/GenBank/DDBJ whole genome shotgun (WGS) entry which is preliminary data.</text>
</comment>
<reference evidence="9 10" key="1">
    <citation type="submission" date="2018-09" db="EMBL/GenBank/DDBJ databases">
        <title>Discovery and Ecogenomic Context for Candidatus Cryosericales, a Global Caldiserica Order Active in Thawing Permafrost.</title>
        <authorList>
            <person name="Martinez M.A."/>
            <person name="Woodcroft B.J."/>
            <person name="Ignacio Espinoza J.C."/>
            <person name="Zayed A."/>
            <person name="Singleton C.M."/>
            <person name="Boyd J."/>
            <person name="Li Y.-F."/>
            <person name="Purvine S."/>
            <person name="Maughan H."/>
            <person name="Hodgkins S.B."/>
            <person name="Anderson D."/>
            <person name="Sederholm M."/>
            <person name="Temperton B."/>
            <person name="Saleska S.R."/>
            <person name="Tyson G.W."/>
            <person name="Rich V.I."/>
        </authorList>
    </citation>
    <scope>NUCLEOTIDE SEQUENCE [LARGE SCALE GENOMIC DNA]</scope>
    <source>
        <strain evidence="9 10">SMC6</strain>
    </source>
</reference>
<evidence type="ECO:0000256" key="3">
    <source>
        <dbReference type="ARBA" id="ARBA00022759"/>
    </source>
</evidence>
<dbReference type="GO" id="GO:0000049">
    <property type="term" value="F:tRNA binding"/>
    <property type="evidence" value="ECO:0007669"/>
    <property type="project" value="UniProtKB-UniRule"/>
</dbReference>
<keyword evidence="5 6" id="KW-0694">RNA-binding</keyword>
<comment type="similarity">
    <text evidence="6">Belongs to the RnpA family.</text>
</comment>
<keyword evidence="10" id="KW-1185">Reference proteome</keyword>
<keyword evidence="4 6" id="KW-0378">Hydrolase</keyword>
<keyword evidence="3 6" id="KW-0255">Endonuclease</keyword>
<dbReference type="Proteomes" id="UP000266260">
    <property type="component" value="Unassembled WGS sequence"/>
</dbReference>
<evidence type="ECO:0000313" key="9">
    <source>
        <dbReference type="EMBL" id="RIE10706.1"/>
    </source>
</evidence>
<keyword evidence="8" id="KW-0472">Membrane</keyword>
<dbReference type="NCBIfam" id="TIGR00188">
    <property type="entry name" value="rnpA"/>
    <property type="match status" value="1"/>
</dbReference>
<dbReference type="InterPro" id="IPR000100">
    <property type="entry name" value="RNase_P"/>
</dbReference>
<evidence type="ECO:0000256" key="4">
    <source>
        <dbReference type="ARBA" id="ARBA00022801"/>
    </source>
</evidence>
<proteinExistence type="inferred from homology"/>
<dbReference type="GO" id="GO:0030677">
    <property type="term" value="C:ribonuclease P complex"/>
    <property type="evidence" value="ECO:0007669"/>
    <property type="project" value="TreeGrafter"/>
</dbReference>
<dbReference type="PANTHER" id="PTHR33992">
    <property type="entry name" value="RIBONUCLEASE P PROTEIN COMPONENT"/>
    <property type="match status" value="1"/>
</dbReference>
<evidence type="ECO:0000313" key="10">
    <source>
        <dbReference type="Proteomes" id="UP000266260"/>
    </source>
</evidence>
<evidence type="ECO:0000256" key="6">
    <source>
        <dbReference type="HAMAP-Rule" id="MF_00227"/>
    </source>
</evidence>
<dbReference type="RefSeq" id="WP_119175357.1">
    <property type="nucleotide sequence ID" value="NZ_QXIT01000016.1"/>
</dbReference>
<organism evidence="9 10">
    <name type="scientific">Candidatus Cryosericum odellii</name>
    <dbReference type="NCBI Taxonomy" id="2290917"/>
    <lineage>
        <taxon>Bacteria</taxon>
        <taxon>Pseudomonadati</taxon>
        <taxon>Caldisericota/Cryosericota group</taxon>
        <taxon>Candidatus Cryosericota</taxon>
        <taxon>Candidatus Cryosericia</taxon>
        <taxon>Candidatus Cryosericales</taxon>
        <taxon>Candidatus Cryosericaceae</taxon>
        <taxon>Candidatus Cryosericum</taxon>
    </lineage>
</organism>
<dbReference type="Pfam" id="PF00825">
    <property type="entry name" value="Ribonuclease_P"/>
    <property type="match status" value="1"/>
</dbReference>
<dbReference type="PANTHER" id="PTHR33992:SF1">
    <property type="entry name" value="RIBONUCLEASE P PROTEIN COMPONENT"/>
    <property type="match status" value="1"/>
</dbReference>
<dbReference type="AlphaFoldDB" id="A0A398D597"/>
<name>A0A398D597_9BACT</name>
<evidence type="ECO:0000256" key="1">
    <source>
        <dbReference type="ARBA" id="ARBA00022694"/>
    </source>
</evidence>
<dbReference type="GO" id="GO:0042781">
    <property type="term" value="F:3'-tRNA processing endoribonuclease activity"/>
    <property type="evidence" value="ECO:0007669"/>
    <property type="project" value="TreeGrafter"/>
</dbReference>
<dbReference type="HAMAP" id="MF_00227">
    <property type="entry name" value="RNase_P"/>
    <property type="match status" value="1"/>
</dbReference>
<evidence type="ECO:0000256" key="7">
    <source>
        <dbReference type="NCBIfam" id="TIGR00188"/>
    </source>
</evidence>